<organism evidence="5 6">
    <name type="scientific">Clostridium taeniosporum</name>
    <dbReference type="NCBI Taxonomy" id="394958"/>
    <lineage>
        <taxon>Bacteria</taxon>
        <taxon>Bacillati</taxon>
        <taxon>Bacillota</taxon>
        <taxon>Clostridia</taxon>
        <taxon>Eubacteriales</taxon>
        <taxon>Clostridiaceae</taxon>
        <taxon>Clostridium</taxon>
    </lineage>
</organism>
<accession>A0A1D7XIZ8</accession>
<dbReference type="KEGG" id="ctae:BGI42_06005"/>
<dbReference type="SUPFAM" id="SSF51735">
    <property type="entry name" value="NAD(P)-binding Rossmann-fold domains"/>
    <property type="match status" value="1"/>
</dbReference>
<evidence type="ECO:0000259" key="4">
    <source>
        <dbReference type="Pfam" id="PF22725"/>
    </source>
</evidence>
<protein>
    <submittedName>
        <fullName evidence="5">Inositol 2-dehydrogenase</fullName>
    </submittedName>
</protein>
<dbReference type="Gene3D" id="3.40.50.720">
    <property type="entry name" value="NAD(P)-binding Rossmann-like Domain"/>
    <property type="match status" value="1"/>
</dbReference>
<dbReference type="InterPro" id="IPR055170">
    <property type="entry name" value="GFO_IDH_MocA-like_dom"/>
</dbReference>
<sequence length="337" mass="37067">MLKVGIIGAGRIGKVHGESISKYVKNAEVKAIADVFLNDDTKKWAKEMGIANVYNDYKKILDDSEIDAVLICSSTDTHSSISIEAIRAGKHVFCEKPIDHDLSRIKEVIDELNKSNVKYQVGFNRRYDHNFKAVRQAVVEGKIGEPHILKITSRDPEPPSIDYVKVSGGLFLDMAIHDFDMARYLLGNDVEEVYAAGNVLVDKAIGEAGDIDTAIVTLKMENGTMAVIDNSRQSAYGYDQRAEVFGSLGQVAVTNDSTSSAVVSTKDGVNGEKPLFFFLERYMQAYAEEITEFINAIVNDTEVAVNADDGLKAVLIGKAATKSLKENRTVKISEIQY</sequence>
<dbReference type="FunFam" id="3.30.360.10:FF:000023">
    <property type="entry name" value="Inositol 2-dehydrogenase"/>
    <property type="match status" value="1"/>
</dbReference>
<reference evidence="6" key="1">
    <citation type="submission" date="2016-09" db="EMBL/GenBank/DDBJ databases">
        <title>Genomics of Clostridium taeniosporum, an organism which forms endospores with ribbon-like appendages.</title>
        <authorList>
            <person name="Walker J.R."/>
        </authorList>
    </citation>
    <scope>NUCLEOTIDE SEQUENCE [LARGE SCALE GENOMIC DNA]</scope>
    <source>
        <strain evidence="6">1/k</strain>
    </source>
</reference>
<dbReference type="STRING" id="394958.BGI42_06005"/>
<evidence type="ECO:0000313" key="5">
    <source>
        <dbReference type="EMBL" id="AOR23311.1"/>
    </source>
</evidence>
<dbReference type="GO" id="GO:0000166">
    <property type="term" value="F:nucleotide binding"/>
    <property type="evidence" value="ECO:0007669"/>
    <property type="project" value="InterPro"/>
</dbReference>
<dbReference type="Gene3D" id="3.30.360.10">
    <property type="entry name" value="Dihydrodipicolinate Reductase, domain 2"/>
    <property type="match status" value="1"/>
</dbReference>
<dbReference type="GO" id="GO:0016491">
    <property type="term" value="F:oxidoreductase activity"/>
    <property type="evidence" value="ECO:0007669"/>
    <property type="project" value="UniProtKB-KW"/>
</dbReference>
<dbReference type="RefSeq" id="WP_069679462.1">
    <property type="nucleotide sequence ID" value="NZ_CP017253.2"/>
</dbReference>
<dbReference type="PANTHER" id="PTHR42840:SF3">
    <property type="entry name" value="BINDING ROSSMANN FOLD OXIDOREDUCTASE, PUTATIVE (AFU_ORTHOLOGUE AFUA_2G10240)-RELATED"/>
    <property type="match status" value="1"/>
</dbReference>
<evidence type="ECO:0000313" key="6">
    <source>
        <dbReference type="Proteomes" id="UP000094652"/>
    </source>
</evidence>
<dbReference type="AlphaFoldDB" id="A0A1D7XIZ8"/>
<dbReference type="Proteomes" id="UP000094652">
    <property type="component" value="Chromosome"/>
</dbReference>
<comment type="similarity">
    <text evidence="1">Belongs to the Gfo/Idh/MocA family.</text>
</comment>
<dbReference type="PANTHER" id="PTHR42840">
    <property type="entry name" value="NAD(P)-BINDING ROSSMANN-FOLD SUPERFAMILY PROTEIN-RELATED"/>
    <property type="match status" value="1"/>
</dbReference>
<dbReference type="Pfam" id="PF22725">
    <property type="entry name" value="GFO_IDH_MocA_C3"/>
    <property type="match status" value="1"/>
</dbReference>
<dbReference type="InterPro" id="IPR036291">
    <property type="entry name" value="NAD(P)-bd_dom_sf"/>
</dbReference>
<evidence type="ECO:0000256" key="1">
    <source>
        <dbReference type="ARBA" id="ARBA00010928"/>
    </source>
</evidence>
<dbReference type="InterPro" id="IPR030827">
    <property type="entry name" value="Myo_inos_IolG"/>
</dbReference>
<feature type="domain" description="Gfo/Idh/MocA-like oxidoreductase N-terminal" evidence="3">
    <location>
        <begin position="2"/>
        <end position="123"/>
    </location>
</feature>
<evidence type="ECO:0000259" key="3">
    <source>
        <dbReference type="Pfam" id="PF01408"/>
    </source>
</evidence>
<gene>
    <name evidence="5" type="primary">iolG</name>
    <name evidence="5" type="ORF">BGI42_06005</name>
</gene>
<dbReference type="EMBL" id="CP017253">
    <property type="protein sequence ID" value="AOR23311.1"/>
    <property type="molecule type" value="Genomic_DNA"/>
</dbReference>
<feature type="domain" description="GFO/IDH/MocA-like oxidoreductase" evidence="4">
    <location>
        <begin position="131"/>
        <end position="251"/>
    </location>
</feature>
<dbReference type="NCBIfam" id="TIGR04380">
    <property type="entry name" value="myo_inos_iolG"/>
    <property type="match status" value="1"/>
</dbReference>
<dbReference type="OrthoDB" id="9815825at2"/>
<dbReference type="SUPFAM" id="SSF55347">
    <property type="entry name" value="Glyceraldehyde-3-phosphate dehydrogenase-like, C-terminal domain"/>
    <property type="match status" value="1"/>
</dbReference>
<proteinExistence type="inferred from homology"/>
<keyword evidence="2" id="KW-0560">Oxidoreductase</keyword>
<dbReference type="Pfam" id="PF01408">
    <property type="entry name" value="GFO_IDH_MocA"/>
    <property type="match status" value="1"/>
</dbReference>
<name>A0A1D7XIZ8_9CLOT</name>
<evidence type="ECO:0000256" key="2">
    <source>
        <dbReference type="ARBA" id="ARBA00023002"/>
    </source>
</evidence>
<keyword evidence="6" id="KW-1185">Reference proteome</keyword>
<dbReference type="InterPro" id="IPR000683">
    <property type="entry name" value="Gfo/Idh/MocA-like_OxRdtase_N"/>
</dbReference>